<dbReference type="Proteomes" id="UP000183454">
    <property type="component" value="Unassembled WGS sequence"/>
</dbReference>
<feature type="non-terminal residue" evidence="1">
    <location>
        <position position="132"/>
    </location>
</feature>
<sequence length="132" mass="14812">MLSASAPTVAPLSTSQIEDLRLASSKMLGPERRFFQATMTLKYCRGNPRQAERVFGWNRDTIELGLNEQRTGVICLGAQAAYCGNRLWEEKHPDVAQALWVLAESHCQQDPTFRTALSYTRLTVAAALDRLR</sequence>
<dbReference type="EMBL" id="FNNH01000064">
    <property type="protein sequence ID" value="SDX11814.1"/>
    <property type="molecule type" value="Genomic_DNA"/>
</dbReference>
<proteinExistence type="predicted"/>
<reference evidence="1 2" key="1">
    <citation type="submission" date="2016-10" db="EMBL/GenBank/DDBJ databases">
        <authorList>
            <person name="de Groot N.N."/>
        </authorList>
    </citation>
    <scope>NUCLEOTIDE SEQUENCE [LARGE SCALE GENOMIC DNA]</scope>
    <source>
        <strain evidence="1 2">Nm110</strain>
    </source>
</reference>
<dbReference type="AlphaFoldDB" id="A0A1H2Z4J4"/>
<evidence type="ECO:0000313" key="2">
    <source>
        <dbReference type="Proteomes" id="UP000183454"/>
    </source>
</evidence>
<name>A0A1H2Z4J4_9PROT</name>
<gene>
    <name evidence="1" type="ORF">SAMN05421882_10648</name>
</gene>
<protein>
    <submittedName>
        <fullName evidence="1">Uncharacterized protein</fullName>
    </submittedName>
</protein>
<organism evidence="1 2">
    <name type="scientific">Nitrosomonas communis</name>
    <dbReference type="NCBI Taxonomy" id="44574"/>
    <lineage>
        <taxon>Bacteria</taxon>
        <taxon>Pseudomonadati</taxon>
        <taxon>Pseudomonadota</taxon>
        <taxon>Betaproteobacteria</taxon>
        <taxon>Nitrosomonadales</taxon>
        <taxon>Nitrosomonadaceae</taxon>
        <taxon>Nitrosomonas</taxon>
    </lineage>
</organism>
<evidence type="ECO:0000313" key="1">
    <source>
        <dbReference type="EMBL" id="SDX11814.1"/>
    </source>
</evidence>
<accession>A0A1H2Z4J4</accession>